<dbReference type="PIRSF" id="PIRSF004762">
    <property type="entry name" value="CHP00423"/>
    <property type="match status" value="1"/>
</dbReference>
<comment type="similarity">
    <text evidence="4">In the N-terminal section; belongs to the radical SAM superfamily. CofG family.</text>
</comment>
<organism evidence="19 20">
    <name type="scientific">Achromobacter pestifer</name>
    <dbReference type="NCBI Taxonomy" id="1353889"/>
    <lineage>
        <taxon>Bacteria</taxon>
        <taxon>Pseudomonadati</taxon>
        <taxon>Pseudomonadota</taxon>
        <taxon>Betaproteobacteria</taxon>
        <taxon>Burkholderiales</taxon>
        <taxon>Alcaligenaceae</taxon>
        <taxon>Achromobacter</taxon>
    </lineage>
</organism>
<dbReference type="InterPro" id="IPR006638">
    <property type="entry name" value="Elp3/MiaA/NifB-like_rSAM"/>
</dbReference>
<evidence type="ECO:0000256" key="15">
    <source>
        <dbReference type="ARBA" id="ARBA00048974"/>
    </source>
</evidence>
<dbReference type="HAMAP" id="MF_01612">
    <property type="entry name" value="FO_synth_sub2"/>
    <property type="match status" value="1"/>
</dbReference>
<dbReference type="SFLD" id="SFLDG01389">
    <property type="entry name" value="menaquinone_synthsis_involved"/>
    <property type="match status" value="1"/>
</dbReference>
<dbReference type="InterPro" id="IPR045567">
    <property type="entry name" value="CofH/MnqC-like_C"/>
</dbReference>
<dbReference type="InterPro" id="IPR007197">
    <property type="entry name" value="rSAM"/>
</dbReference>
<evidence type="ECO:0000256" key="10">
    <source>
        <dbReference type="ARBA" id="ARBA00022691"/>
    </source>
</evidence>
<dbReference type="NCBIfam" id="TIGR03551">
    <property type="entry name" value="F420_cofH"/>
    <property type="match status" value="1"/>
</dbReference>
<feature type="domain" description="Radical SAM core" evidence="18">
    <location>
        <begin position="76"/>
        <end position="317"/>
    </location>
</feature>
<feature type="binding site" evidence="16">
    <location>
        <position position="97"/>
    </location>
    <ligand>
        <name>[4Fe-4S] cluster</name>
        <dbReference type="ChEBI" id="CHEBI:49883"/>
        <note>4Fe-4S-S-AdoMet</note>
    </ligand>
</feature>
<dbReference type="GO" id="GO:0044689">
    <property type="term" value="F:7,8-didemethyl-8-hydroxy-5-deazariboflavin synthase activity"/>
    <property type="evidence" value="ECO:0007669"/>
    <property type="project" value="UniProtKB-EC"/>
</dbReference>
<dbReference type="SUPFAM" id="SSF102114">
    <property type="entry name" value="Radical SAM enzymes"/>
    <property type="match status" value="1"/>
</dbReference>
<dbReference type="NCBIfam" id="NF005609">
    <property type="entry name" value="PRK07360.1"/>
    <property type="match status" value="1"/>
</dbReference>
<dbReference type="InterPro" id="IPR013785">
    <property type="entry name" value="Aldolase_TIM"/>
</dbReference>
<proteinExistence type="inferred from homology"/>
<feature type="binding site" evidence="17">
    <location>
        <position position="96"/>
    </location>
    <ligand>
        <name>S-adenosyl-L-methionine</name>
        <dbReference type="ChEBI" id="CHEBI:59789"/>
    </ligand>
</feature>
<evidence type="ECO:0000259" key="18">
    <source>
        <dbReference type="PROSITE" id="PS51918"/>
    </source>
</evidence>
<feature type="binding site" evidence="17">
    <location>
        <position position="166"/>
    </location>
    <ligand>
        <name>(3R)-3-methyl-D-ornithine</name>
        <dbReference type="ChEBI" id="CHEBI:64642"/>
    </ligand>
</feature>
<keyword evidence="9 19" id="KW-0808">Transferase</keyword>
<feature type="binding site" evidence="16">
    <location>
        <position position="90"/>
    </location>
    <ligand>
        <name>[4Fe-4S] cluster</name>
        <dbReference type="ChEBI" id="CHEBI:49883"/>
        <note>4Fe-4S-S-AdoMet</note>
    </ligand>
</feature>
<gene>
    <name evidence="19" type="primary">cofH</name>
    <name evidence="19" type="ORF">FOC84_15060</name>
</gene>
<accession>A0A7D4DXB8</accession>
<dbReference type="InterPro" id="IPR058240">
    <property type="entry name" value="rSAM_sf"/>
</dbReference>
<dbReference type="Pfam" id="PF04055">
    <property type="entry name" value="Radical_SAM"/>
    <property type="match status" value="1"/>
</dbReference>
<comment type="catalytic activity">
    <reaction evidence="14">
        <text>5-amino-6-(D-ribitylamino)uracil + L-tyrosine + S-adenosyl-L-methionine = 5-amino-5-(4-hydroxybenzyl)-6-(D-ribitylimino)-5,6-dihydrouracil + 2-iminoacetate + 5'-deoxyadenosine + L-methionine + H(+)</text>
        <dbReference type="Rhea" id="RHEA:55200"/>
        <dbReference type="ChEBI" id="CHEBI:15378"/>
        <dbReference type="ChEBI" id="CHEBI:15934"/>
        <dbReference type="ChEBI" id="CHEBI:17319"/>
        <dbReference type="ChEBI" id="CHEBI:57844"/>
        <dbReference type="ChEBI" id="CHEBI:58315"/>
        <dbReference type="ChEBI" id="CHEBI:59789"/>
        <dbReference type="ChEBI" id="CHEBI:77846"/>
        <dbReference type="ChEBI" id="CHEBI:85936"/>
        <dbReference type="EC" id="2.5.1.147"/>
    </reaction>
</comment>
<comment type="function">
    <text evidence="1">Catalyzes the radical-mediated synthesis of 7,8-didemethyl-8-hydroxy-5-deazariboflavin (FO) from 5-amino-6-(D-ribitylamino)uracil and L-tyrosine.</text>
</comment>
<name>A0A7D4DXB8_9BURK</name>
<keyword evidence="13 16" id="KW-0411">Iron-sulfur</keyword>
<dbReference type="SFLD" id="SFLDG01064">
    <property type="entry name" value="F420__menaquinone_cofactor_bio"/>
    <property type="match status" value="1"/>
</dbReference>
<keyword evidence="11" id="KW-0479">Metal-binding</keyword>
<dbReference type="SFLD" id="SFLDG01388">
    <property type="entry name" value="7_8-didemethyl-8-hydroxy-5-dea"/>
    <property type="match status" value="1"/>
</dbReference>
<evidence type="ECO:0000313" key="20">
    <source>
        <dbReference type="Proteomes" id="UP000500970"/>
    </source>
</evidence>
<dbReference type="FunFam" id="3.20.20.70:FF:000134">
    <property type="entry name" value="7,8-didemethyl-8-hydroxy-5-deazariboflavin synthase"/>
    <property type="match status" value="1"/>
</dbReference>
<evidence type="ECO:0000256" key="5">
    <source>
        <dbReference type="ARBA" id="ARBA00012126"/>
    </source>
</evidence>
<dbReference type="GO" id="GO:0046872">
    <property type="term" value="F:metal ion binding"/>
    <property type="evidence" value="ECO:0007669"/>
    <property type="project" value="UniProtKB-KW"/>
</dbReference>
<evidence type="ECO:0000256" key="3">
    <source>
        <dbReference type="ARBA" id="ARBA00010051"/>
    </source>
</evidence>
<evidence type="ECO:0000256" key="16">
    <source>
        <dbReference type="PIRSR" id="PIRSR004762-1"/>
    </source>
</evidence>
<evidence type="ECO:0000256" key="11">
    <source>
        <dbReference type="ARBA" id="ARBA00022723"/>
    </source>
</evidence>
<dbReference type="Pfam" id="PF19288">
    <property type="entry name" value="CofH_C"/>
    <property type="match status" value="1"/>
</dbReference>
<dbReference type="NCBIfam" id="TIGR00423">
    <property type="entry name" value="CofH family radical SAM protein"/>
    <property type="match status" value="1"/>
</dbReference>
<dbReference type="SMART" id="SM00729">
    <property type="entry name" value="Elp3"/>
    <property type="match status" value="1"/>
</dbReference>
<feature type="binding site" evidence="16">
    <location>
        <position position="94"/>
    </location>
    <ligand>
        <name>[4Fe-4S] cluster</name>
        <dbReference type="ChEBI" id="CHEBI:49883"/>
        <note>4Fe-4S-S-AdoMet</note>
    </ligand>
</feature>
<comment type="similarity">
    <text evidence="3">In the C-terminal section; belongs to the radical SAM superfamily. CofH family.</text>
</comment>
<evidence type="ECO:0000256" key="14">
    <source>
        <dbReference type="ARBA" id="ARBA00048468"/>
    </source>
</evidence>
<dbReference type="EC" id="2.5.1.147" evidence="6"/>
<dbReference type="Gene3D" id="3.20.20.70">
    <property type="entry name" value="Aldolase class I"/>
    <property type="match status" value="1"/>
</dbReference>
<dbReference type="RefSeq" id="WP_173145106.1">
    <property type="nucleotide sequence ID" value="NZ_CP053985.1"/>
</dbReference>
<dbReference type="GO" id="GO:0141093">
    <property type="term" value="F:5-amino-6-(D-ribitylamino)uracil--L-tyrosine 4-hydroxyphenyl transferase activity"/>
    <property type="evidence" value="ECO:0007669"/>
    <property type="project" value="UniProtKB-EC"/>
</dbReference>
<dbReference type="SFLD" id="SFLDS00029">
    <property type="entry name" value="Radical_SAM"/>
    <property type="match status" value="1"/>
</dbReference>
<sequence>MTSLDIPDLIGNAAPDLQSALAQCSPALRRILEAALDGRETSRADGVRLFSAQARELPALAAAADAVRRQRVGDAVTFVVTRNINPTNVCYMGCRFCGFAKRREEAGAEWISMEEVAHRARVAWDRGATEVCMQGGLNPDLPPTYYRDLVLAVKAEVPGMHIHAFSPFEIWFGAHKLKTTPAALIQELREAGLGSMPGTAAEILDTEVRKQLTRNKLSAQAWVDTVRAAHQVGLKTTATIMYGHVDGPRHWAAHIDLIRSIQKETGGFTEFVPLGFVHAEAPLYVEREIPGVRAGASQEEHLKMHAIARIMLAGWIDNIQASWVKLGPQVARALLNAGVNDLGGTLMDESISRSAGATFGEELTSAEMVRIIRDAGKSPIRRSTLYQHIESYADHDPQDIAPLKPRQQDPILFLKNISRGAAREAAHV</sequence>
<dbReference type="InterPro" id="IPR020050">
    <property type="entry name" value="FO_synthase_su2"/>
</dbReference>
<evidence type="ECO:0000313" key="19">
    <source>
        <dbReference type="EMBL" id="QKH36195.1"/>
    </source>
</evidence>
<comment type="cofactor">
    <cofactor evidence="16">
        <name>[4Fe-4S] cluster</name>
        <dbReference type="ChEBI" id="CHEBI:49883"/>
    </cofactor>
    <text evidence="16">Binds 1 [4Fe-4S] cluster. The cluster is coordinated with 3 cysteines and an exchangeable S-adenosyl-L-methionine.</text>
</comment>
<dbReference type="AlphaFoldDB" id="A0A7D4DXB8"/>
<evidence type="ECO:0000256" key="9">
    <source>
        <dbReference type="ARBA" id="ARBA00022679"/>
    </source>
</evidence>
<comment type="pathway">
    <text evidence="2">Cofactor biosynthesis; coenzyme F0 biosynthesis.</text>
</comment>
<feature type="binding site" evidence="17">
    <location>
        <position position="322"/>
    </location>
    <ligand>
        <name>(3R)-3-methyl-D-ornithine</name>
        <dbReference type="ChEBI" id="CHEBI:64642"/>
    </ligand>
</feature>
<dbReference type="UniPathway" id="UPA00072"/>
<dbReference type="Proteomes" id="UP000500970">
    <property type="component" value="Chromosome"/>
</dbReference>
<reference evidence="19 20" key="1">
    <citation type="submission" date="2020-05" db="EMBL/GenBank/DDBJ databases">
        <title>FDA dAtabase for Regulatory Grade micrObial Sequences (FDA-ARGOS): Supporting development and validation of Infectious Disease Dx tests.</title>
        <authorList>
            <person name="Sproer C."/>
            <person name="Gronow S."/>
            <person name="Severitt S."/>
            <person name="Schroder I."/>
            <person name="Tallon L."/>
            <person name="Sadzewicz L."/>
            <person name="Zhao X."/>
            <person name="Vavikolanu K."/>
            <person name="Mehta A."/>
            <person name="Aluvathingal J."/>
            <person name="Nadendla S."/>
            <person name="Myers T."/>
            <person name="Yan Y."/>
            <person name="Sichtig H."/>
        </authorList>
    </citation>
    <scope>NUCLEOTIDE SEQUENCE [LARGE SCALE GENOMIC DNA]</scope>
    <source>
        <strain evidence="19 20">FDAARGOS_790</strain>
    </source>
</reference>
<evidence type="ECO:0000256" key="8">
    <source>
        <dbReference type="ARBA" id="ARBA00022485"/>
    </source>
</evidence>
<dbReference type="KEGG" id="apes:FOC84_15060"/>
<evidence type="ECO:0000256" key="4">
    <source>
        <dbReference type="ARBA" id="ARBA00010826"/>
    </source>
</evidence>
<feature type="binding site" evidence="17">
    <location>
        <position position="202"/>
    </location>
    <ligand>
        <name>S-adenosyl-L-methionine</name>
        <dbReference type="ChEBI" id="CHEBI:59789"/>
    </ligand>
</feature>
<dbReference type="PROSITE" id="PS51918">
    <property type="entry name" value="RADICAL_SAM"/>
    <property type="match status" value="1"/>
</dbReference>
<evidence type="ECO:0000256" key="12">
    <source>
        <dbReference type="ARBA" id="ARBA00023004"/>
    </source>
</evidence>
<dbReference type="PANTHER" id="PTHR43076:SF1">
    <property type="entry name" value="LIPOYL SYNTHASE 2"/>
    <property type="match status" value="1"/>
</dbReference>
<keyword evidence="8 16" id="KW-0004">4Fe-4S</keyword>
<evidence type="ECO:0000256" key="2">
    <source>
        <dbReference type="ARBA" id="ARBA00004712"/>
    </source>
</evidence>
<dbReference type="InterPro" id="IPR019940">
    <property type="entry name" value="CofH_family"/>
</dbReference>
<dbReference type="EMBL" id="CP053985">
    <property type="protein sequence ID" value="QKH36195.1"/>
    <property type="molecule type" value="Genomic_DNA"/>
</dbReference>
<dbReference type="InterPro" id="IPR034405">
    <property type="entry name" value="F420"/>
</dbReference>
<comment type="catalytic activity">
    <reaction evidence="15">
        <text>5-amino-5-(4-hydroxybenzyl)-6-(D-ribitylimino)-5,6-dihydrouracil + S-adenosyl-L-methionine = 7,8-didemethyl-8-hydroxy-5-deazariboflavin + 5'-deoxyadenosine + L-methionine + NH4(+) + H(+)</text>
        <dbReference type="Rhea" id="RHEA:55204"/>
        <dbReference type="ChEBI" id="CHEBI:15378"/>
        <dbReference type="ChEBI" id="CHEBI:17319"/>
        <dbReference type="ChEBI" id="CHEBI:28938"/>
        <dbReference type="ChEBI" id="CHEBI:57844"/>
        <dbReference type="ChEBI" id="CHEBI:59789"/>
        <dbReference type="ChEBI" id="CHEBI:59904"/>
        <dbReference type="ChEBI" id="CHEBI:85936"/>
        <dbReference type="EC" id="4.3.1.32"/>
    </reaction>
</comment>
<dbReference type="CDD" id="cd01335">
    <property type="entry name" value="Radical_SAM"/>
    <property type="match status" value="1"/>
</dbReference>
<dbReference type="GO" id="GO:0051539">
    <property type="term" value="F:4 iron, 4 sulfur cluster binding"/>
    <property type="evidence" value="ECO:0007669"/>
    <property type="project" value="UniProtKB-KW"/>
</dbReference>
<keyword evidence="10 16" id="KW-0949">S-adenosyl-L-methionine</keyword>
<evidence type="ECO:0000256" key="6">
    <source>
        <dbReference type="ARBA" id="ARBA00012289"/>
    </source>
</evidence>
<evidence type="ECO:0000256" key="17">
    <source>
        <dbReference type="PIRSR" id="PIRSR004762-2"/>
    </source>
</evidence>
<keyword evidence="12 16" id="KW-0408">Iron</keyword>
<evidence type="ECO:0000256" key="13">
    <source>
        <dbReference type="ARBA" id="ARBA00023014"/>
    </source>
</evidence>
<dbReference type="PANTHER" id="PTHR43076">
    <property type="entry name" value="FO SYNTHASE (COFH)"/>
    <property type="match status" value="1"/>
</dbReference>
<dbReference type="EC" id="4.3.1.32" evidence="5"/>
<evidence type="ECO:0000256" key="7">
    <source>
        <dbReference type="ARBA" id="ARBA00022220"/>
    </source>
</evidence>
<evidence type="ECO:0000256" key="1">
    <source>
        <dbReference type="ARBA" id="ARBA00003692"/>
    </source>
</evidence>
<keyword evidence="20" id="KW-1185">Reference proteome</keyword>
<protein>
    <recommendedName>
        <fullName evidence="7">FO synthase</fullName>
        <ecNumber evidence="6">2.5.1.147</ecNumber>
        <ecNumber evidence="5">4.3.1.32</ecNumber>
    </recommendedName>
</protein>